<comment type="caution">
    <text evidence="2">The sequence shown here is derived from an EMBL/GenBank/DDBJ whole genome shotgun (WGS) entry which is preliminary data.</text>
</comment>
<dbReference type="AlphaFoldDB" id="A0A0R3MLV2"/>
<dbReference type="Gene3D" id="3.40.630.30">
    <property type="match status" value="1"/>
</dbReference>
<proteinExistence type="predicted"/>
<organism evidence="2 3">
    <name type="scientific">Bradyrhizobium lablabi</name>
    <dbReference type="NCBI Taxonomy" id="722472"/>
    <lineage>
        <taxon>Bacteria</taxon>
        <taxon>Pseudomonadati</taxon>
        <taxon>Pseudomonadota</taxon>
        <taxon>Alphaproteobacteria</taxon>
        <taxon>Hyphomicrobiales</taxon>
        <taxon>Nitrobacteraceae</taxon>
        <taxon>Bradyrhizobium</taxon>
    </lineage>
</organism>
<dbReference type="CDD" id="cd04301">
    <property type="entry name" value="NAT_SF"/>
    <property type="match status" value="1"/>
</dbReference>
<evidence type="ECO:0000313" key="3">
    <source>
        <dbReference type="Proteomes" id="UP000051660"/>
    </source>
</evidence>
<dbReference type="InterPro" id="IPR016181">
    <property type="entry name" value="Acyl_CoA_acyltransferase"/>
</dbReference>
<feature type="domain" description="N-acetyltransferase" evidence="1">
    <location>
        <begin position="135"/>
        <end position="263"/>
    </location>
</feature>
<dbReference type="InterPro" id="IPR000182">
    <property type="entry name" value="GNAT_dom"/>
</dbReference>
<protein>
    <recommendedName>
        <fullName evidence="1">N-acetyltransferase domain-containing protein</fullName>
    </recommendedName>
</protein>
<name>A0A0R3MLV2_9BRAD</name>
<evidence type="ECO:0000313" key="2">
    <source>
        <dbReference type="EMBL" id="KRR18384.1"/>
    </source>
</evidence>
<sequence>MNTIELSLKMKRLAQWLDSQRPPDCFIRRRFDGPPFGSCYLTIDPDRQARFASGNMNRVYLCGAEPGMDSNSIRHIIDLFAAEGIERFFVWLSPGPEMGTVRGWLEASGLTRVQWTGYPTLCRTVRSPVEFSTDFEVREVGADEIAAMHEPLDQTIWPDYVRTAGGEGFFHYMAFDGKRPVAIATLCMFEDIGYLMLAATAESHRRRGAQQALIAQRIERAEALGCAIEVSETLYMLEHSWRNLQRAGFQEVYEKEVYEWSAA</sequence>
<gene>
    <name evidence="2" type="ORF">CQ14_30000</name>
</gene>
<dbReference type="EMBL" id="LLYB01000106">
    <property type="protein sequence ID" value="KRR18384.1"/>
    <property type="molecule type" value="Genomic_DNA"/>
</dbReference>
<dbReference type="Pfam" id="PF00583">
    <property type="entry name" value="Acetyltransf_1"/>
    <property type="match status" value="1"/>
</dbReference>
<evidence type="ECO:0000259" key="1">
    <source>
        <dbReference type="PROSITE" id="PS51186"/>
    </source>
</evidence>
<reference evidence="2 3" key="1">
    <citation type="submission" date="2014-03" db="EMBL/GenBank/DDBJ databases">
        <title>Bradyrhizobium valentinum sp. nov., isolated from effective nodules of Lupinus mariae-josephae, a lupine endemic of basic-lime soils in Eastern Spain.</title>
        <authorList>
            <person name="Duran D."/>
            <person name="Rey L."/>
            <person name="Navarro A."/>
            <person name="Busquets A."/>
            <person name="Imperial J."/>
            <person name="Ruiz-Argueso T."/>
        </authorList>
    </citation>
    <scope>NUCLEOTIDE SEQUENCE [LARGE SCALE GENOMIC DNA]</scope>
    <source>
        <strain evidence="2 3">CCBAU 23086</strain>
    </source>
</reference>
<dbReference type="Proteomes" id="UP000051660">
    <property type="component" value="Unassembled WGS sequence"/>
</dbReference>
<accession>A0A0R3MLV2</accession>
<dbReference type="RefSeq" id="WP_057861622.1">
    <property type="nucleotide sequence ID" value="NZ_LLYB01000106.1"/>
</dbReference>
<dbReference type="SUPFAM" id="SSF55729">
    <property type="entry name" value="Acyl-CoA N-acyltransferases (Nat)"/>
    <property type="match status" value="1"/>
</dbReference>
<dbReference type="GO" id="GO:0016747">
    <property type="term" value="F:acyltransferase activity, transferring groups other than amino-acyl groups"/>
    <property type="evidence" value="ECO:0007669"/>
    <property type="project" value="InterPro"/>
</dbReference>
<dbReference type="PROSITE" id="PS51186">
    <property type="entry name" value="GNAT"/>
    <property type="match status" value="1"/>
</dbReference>